<organism evidence="1">
    <name type="scientific">Eutreptiella gymnastica</name>
    <dbReference type="NCBI Taxonomy" id="73025"/>
    <lineage>
        <taxon>Eukaryota</taxon>
        <taxon>Discoba</taxon>
        <taxon>Euglenozoa</taxon>
        <taxon>Euglenida</taxon>
        <taxon>Spirocuta</taxon>
        <taxon>Euglenophyceae</taxon>
        <taxon>Eutreptiales</taxon>
        <taxon>Eutreptiaceae</taxon>
        <taxon>Eutreptiella</taxon>
    </lineage>
</organism>
<proteinExistence type="predicted"/>
<sequence>MMRVGTNLMDGRIKCKECNGPQLDPIIAHHLGTRSRVALFSALWSISCMLPDLCPGAVEKNGDLMWTLTPEFLSSCATARGMHSSVRLWLCEGKHGAQEEHVHGVNRRDVPAECTCSLCYGMHFRILMMVCTPFPCYCKHFAMRALWG</sequence>
<name>A0A7S4GFK3_9EUGL</name>
<accession>A0A7S4GFK3</accession>
<protein>
    <submittedName>
        <fullName evidence="1">Uncharacterized protein</fullName>
    </submittedName>
</protein>
<gene>
    <name evidence="1" type="ORF">EGYM00163_LOCUS46879</name>
</gene>
<dbReference type="EMBL" id="HBJA01136329">
    <property type="protein sequence ID" value="CAE0835529.1"/>
    <property type="molecule type" value="Transcribed_RNA"/>
</dbReference>
<evidence type="ECO:0000313" key="1">
    <source>
        <dbReference type="EMBL" id="CAE0835529.1"/>
    </source>
</evidence>
<dbReference type="AlphaFoldDB" id="A0A7S4GFK3"/>
<reference evidence="1" key="1">
    <citation type="submission" date="2021-01" db="EMBL/GenBank/DDBJ databases">
        <authorList>
            <person name="Corre E."/>
            <person name="Pelletier E."/>
            <person name="Niang G."/>
            <person name="Scheremetjew M."/>
            <person name="Finn R."/>
            <person name="Kale V."/>
            <person name="Holt S."/>
            <person name="Cochrane G."/>
            <person name="Meng A."/>
            <person name="Brown T."/>
            <person name="Cohen L."/>
        </authorList>
    </citation>
    <scope>NUCLEOTIDE SEQUENCE</scope>
    <source>
        <strain evidence="1">CCMP1594</strain>
    </source>
</reference>